<evidence type="ECO:0000256" key="1">
    <source>
        <dbReference type="ARBA" id="ARBA00022448"/>
    </source>
</evidence>
<dbReference type="InterPro" id="IPR036280">
    <property type="entry name" value="Multihaem_cyt_sf"/>
</dbReference>
<dbReference type="EMBL" id="UINC01075552">
    <property type="protein sequence ID" value="SVC13853.1"/>
    <property type="molecule type" value="Genomic_DNA"/>
</dbReference>
<reference evidence="7" key="1">
    <citation type="submission" date="2018-05" db="EMBL/GenBank/DDBJ databases">
        <authorList>
            <person name="Lanie J.A."/>
            <person name="Ng W.-L."/>
            <person name="Kazmierczak K.M."/>
            <person name="Andrzejewski T.M."/>
            <person name="Davidsen T.M."/>
            <person name="Wayne K.J."/>
            <person name="Tettelin H."/>
            <person name="Glass J.I."/>
            <person name="Rusch D."/>
            <person name="Podicherti R."/>
            <person name="Tsui H.-C.T."/>
            <person name="Winkler M.E."/>
        </authorList>
    </citation>
    <scope>NUCLEOTIDE SEQUENCE</scope>
</reference>
<organism evidence="7">
    <name type="scientific">marine metagenome</name>
    <dbReference type="NCBI Taxonomy" id="408172"/>
    <lineage>
        <taxon>unclassified sequences</taxon>
        <taxon>metagenomes</taxon>
        <taxon>ecological metagenomes</taxon>
    </lineage>
</organism>
<gene>
    <name evidence="7" type="ORF">METZ01_LOCUS266707</name>
</gene>
<dbReference type="CDD" id="cd08168">
    <property type="entry name" value="Cytochrom_C3"/>
    <property type="match status" value="1"/>
</dbReference>
<evidence type="ECO:0000256" key="4">
    <source>
        <dbReference type="ARBA" id="ARBA00022982"/>
    </source>
</evidence>
<dbReference type="PROSITE" id="PS51257">
    <property type="entry name" value="PROKAR_LIPOPROTEIN"/>
    <property type="match status" value="1"/>
</dbReference>
<dbReference type="SUPFAM" id="SSF48695">
    <property type="entry name" value="Multiheme cytochromes"/>
    <property type="match status" value="1"/>
</dbReference>
<dbReference type="AlphaFoldDB" id="A0A382JRL6"/>
<keyword evidence="1" id="KW-0813">Transport</keyword>
<keyword evidence="3" id="KW-0479">Metal-binding</keyword>
<evidence type="ECO:0000256" key="2">
    <source>
        <dbReference type="ARBA" id="ARBA00022617"/>
    </source>
</evidence>
<dbReference type="PANTHER" id="PTHR39425:SF1">
    <property type="entry name" value="CYTOCHROME C7-LIKE DOMAIN-CONTAINING PROTEIN"/>
    <property type="match status" value="1"/>
</dbReference>
<sequence>MTKRWIGMLTIGFVTILGCLSFVLAQEEESAEDATQGMEATTILDRTQPIAFPHSIHAGVDQIDCQYCHFSAERSVDAGIPPVSTCMGCHTVIGGSEEAQQAEIQKVRDYWTAQEPIPWVRIYKVADHVHFPHMRHIAANVDCATCHGEVKEMEVIEAVNQPLTMGWCVSCHVEQDVRRDCTVCHY</sequence>
<dbReference type="GO" id="GO:0020037">
    <property type="term" value="F:heme binding"/>
    <property type="evidence" value="ECO:0007669"/>
    <property type="project" value="InterPro"/>
</dbReference>
<evidence type="ECO:0000259" key="6">
    <source>
        <dbReference type="Pfam" id="PF02085"/>
    </source>
</evidence>
<protein>
    <recommendedName>
        <fullName evidence="6">Class III cytochrome C domain-containing protein</fullName>
    </recommendedName>
</protein>
<evidence type="ECO:0000256" key="3">
    <source>
        <dbReference type="ARBA" id="ARBA00022723"/>
    </source>
</evidence>
<dbReference type="GO" id="GO:0046872">
    <property type="term" value="F:metal ion binding"/>
    <property type="evidence" value="ECO:0007669"/>
    <property type="project" value="UniProtKB-KW"/>
</dbReference>
<accession>A0A382JRL6</accession>
<dbReference type="Gene3D" id="3.90.10.10">
    <property type="entry name" value="Cytochrome C3"/>
    <property type="match status" value="2"/>
</dbReference>
<feature type="domain" description="Class III cytochrome C" evidence="6">
    <location>
        <begin position="34"/>
        <end position="103"/>
    </location>
</feature>
<keyword evidence="2" id="KW-0349">Heme</keyword>
<dbReference type="Pfam" id="PF02085">
    <property type="entry name" value="Cytochrom_CIII"/>
    <property type="match status" value="1"/>
</dbReference>
<dbReference type="GO" id="GO:0009055">
    <property type="term" value="F:electron transfer activity"/>
    <property type="evidence" value="ECO:0007669"/>
    <property type="project" value="InterPro"/>
</dbReference>
<name>A0A382JRL6_9ZZZZ</name>
<evidence type="ECO:0000256" key="5">
    <source>
        <dbReference type="ARBA" id="ARBA00023004"/>
    </source>
</evidence>
<proteinExistence type="predicted"/>
<evidence type="ECO:0000313" key="7">
    <source>
        <dbReference type="EMBL" id="SVC13853.1"/>
    </source>
</evidence>
<keyword evidence="4" id="KW-0249">Electron transport</keyword>
<dbReference type="PANTHER" id="PTHR39425">
    <property type="entry name" value="LIPOPROTEIN CYTOCHROME C"/>
    <property type="match status" value="1"/>
</dbReference>
<keyword evidence="5" id="KW-0408">Iron</keyword>
<dbReference type="InterPro" id="IPR020942">
    <property type="entry name" value="Cyt_c_III_dom"/>
</dbReference>